<evidence type="ECO:0000313" key="2">
    <source>
        <dbReference type="EMBL" id="GAA3642407.1"/>
    </source>
</evidence>
<organism evidence="2 3">
    <name type="scientific">Lentzea roselyniae</name>
    <dbReference type="NCBI Taxonomy" id="531940"/>
    <lineage>
        <taxon>Bacteria</taxon>
        <taxon>Bacillati</taxon>
        <taxon>Actinomycetota</taxon>
        <taxon>Actinomycetes</taxon>
        <taxon>Pseudonocardiales</taxon>
        <taxon>Pseudonocardiaceae</taxon>
        <taxon>Lentzea</taxon>
    </lineage>
</organism>
<evidence type="ECO:0000256" key="1">
    <source>
        <dbReference type="SAM" id="MobiDB-lite"/>
    </source>
</evidence>
<feature type="compositionally biased region" description="Basic and acidic residues" evidence="1">
    <location>
        <begin position="103"/>
        <end position="113"/>
    </location>
</feature>
<name>A0ABP7AY94_9PSEU</name>
<keyword evidence="3" id="KW-1185">Reference proteome</keyword>
<dbReference type="RefSeq" id="WP_346130626.1">
    <property type="nucleotide sequence ID" value="NZ_BAABBE010000007.1"/>
</dbReference>
<dbReference type="Proteomes" id="UP001500711">
    <property type="component" value="Unassembled WGS sequence"/>
</dbReference>
<feature type="region of interest" description="Disordered" evidence="1">
    <location>
        <begin position="79"/>
        <end position="113"/>
    </location>
</feature>
<evidence type="ECO:0000313" key="3">
    <source>
        <dbReference type="Proteomes" id="UP001500711"/>
    </source>
</evidence>
<feature type="compositionally biased region" description="Low complexity" evidence="1">
    <location>
        <begin position="32"/>
        <end position="42"/>
    </location>
</feature>
<accession>A0ABP7AY94</accession>
<dbReference type="EMBL" id="BAABBE010000007">
    <property type="protein sequence ID" value="GAA3642407.1"/>
    <property type="molecule type" value="Genomic_DNA"/>
</dbReference>
<feature type="region of interest" description="Disordered" evidence="1">
    <location>
        <begin position="1"/>
        <end position="42"/>
    </location>
</feature>
<comment type="caution">
    <text evidence="2">The sequence shown here is derived from an EMBL/GenBank/DDBJ whole genome shotgun (WGS) entry which is preliminary data.</text>
</comment>
<proteinExistence type="predicted"/>
<gene>
    <name evidence="2" type="ORF">GCM10022267_31330</name>
</gene>
<sequence>MQLDSSLSLNDGGLGGDATAGMLGHEVGVGTGSSAAGTGVSGAAAPLADDGCDFGAGVVGNPPPSIHCGLLDGQVGVGSDLPVGDQPGTSGLGTTKAGAAAGAREHHDTHRAS</sequence>
<protein>
    <submittedName>
        <fullName evidence="2">Uncharacterized protein</fullName>
    </submittedName>
</protein>
<feature type="compositionally biased region" description="Low complexity" evidence="1">
    <location>
        <begin position="88"/>
        <end position="102"/>
    </location>
</feature>
<feature type="compositionally biased region" description="Low complexity" evidence="1">
    <location>
        <begin position="1"/>
        <end position="11"/>
    </location>
</feature>
<reference evidence="3" key="1">
    <citation type="journal article" date="2019" name="Int. J. Syst. Evol. Microbiol.">
        <title>The Global Catalogue of Microorganisms (GCM) 10K type strain sequencing project: providing services to taxonomists for standard genome sequencing and annotation.</title>
        <authorList>
            <consortium name="The Broad Institute Genomics Platform"/>
            <consortium name="The Broad Institute Genome Sequencing Center for Infectious Disease"/>
            <person name="Wu L."/>
            <person name="Ma J."/>
        </authorList>
    </citation>
    <scope>NUCLEOTIDE SEQUENCE [LARGE SCALE GENOMIC DNA]</scope>
    <source>
        <strain evidence="3">JCM 17494</strain>
    </source>
</reference>